<dbReference type="RefSeq" id="WP_126912766.1">
    <property type="nucleotide sequence ID" value="NZ_CP034587.1"/>
</dbReference>
<evidence type="ECO:0000256" key="2">
    <source>
        <dbReference type="ARBA" id="ARBA00009325"/>
    </source>
</evidence>
<dbReference type="UniPathway" id="UPA00539"/>
<sequence length="56" mass="5807">MPETVVPSIVAEPVTGVRGDPHQDVGGPAVGARPWTPPAFTDVELAAEVTAYAGHW</sequence>
<dbReference type="NCBIfam" id="TIGR02107">
    <property type="entry name" value="PQQ_syn_pqqA"/>
    <property type="match status" value="1"/>
</dbReference>
<organism evidence="4 5">
    <name type="scientific">Streptomyces luteoverticillatus</name>
    <name type="common">Streptoverticillium luteoverticillatus</name>
    <dbReference type="NCBI Taxonomy" id="66425"/>
    <lineage>
        <taxon>Bacteria</taxon>
        <taxon>Bacillati</taxon>
        <taxon>Actinomycetota</taxon>
        <taxon>Actinomycetes</taxon>
        <taxon>Kitasatosporales</taxon>
        <taxon>Streptomycetaceae</taxon>
        <taxon>Streptomyces</taxon>
    </lineage>
</organism>
<accession>A0A3S9PDE6</accession>
<reference evidence="4 5" key="1">
    <citation type="submission" date="2018-12" db="EMBL/GenBank/DDBJ databases">
        <title>The whole draft genome of Streptomyce luteoverticillatus CGMCC 15060.</title>
        <authorList>
            <person name="Feng Z."/>
            <person name="Chen G."/>
            <person name="Zhang J."/>
            <person name="Zhu H."/>
            <person name="Yu X."/>
            <person name="Zhang W."/>
            <person name="Zhang X."/>
        </authorList>
    </citation>
    <scope>NUCLEOTIDE SEQUENCE [LARGE SCALE GENOMIC DNA]</scope>
    <source>
        <strain evidence="4 5">CGMCC 15060</strain>
    </source>
</reference>
<dbReference type="AlphaFoldDB" id="A0A3S9PDE6"/>
<evidence type="ECO:0000313" key="5">
    <source>
        <dbReference type="Proteomes" id="UP000267900"/>
    </source>
</evidence>
<comment type="similarity">
    <text evidence="2">Belongs to the PqqA family.</text>
</comment>
<keyword evidence="5" id="KW-1185">Reference proteome</keyword>
<dbReference type="Pfam" id="PF08042">
    <property type="entry name" value="PqqA"/>
    <property type="match status" value="1"/>
</dbReference>
<name>A0A3S9PDE6_STRLT</name>
<evidence type="ECO:0000313" key="4">
    <source>
        <dbReference type="EMBL" id="AZQ70201.1"/>
    </source>
</evidence>
<evidence type="ECO:0000256" key="1">
    <source>
        <dbReference type="ARBA" id="ARBA00004886"/>
    </source>
</evidence>
<dbReference type="InterPro" id="IPR011725">
    <property type="entry name" value="PQQ_synth_PqqA"/>
</dbReference>
<evidence type="ECO:0000256" key="3">
    <source>
        <dbReference type="ARBA" id="ARBA00015086"/>
    </source>
</evidence>
<dbReference type="EMBL" id="CP034587">
    <property type="protein sequence ID" value="AZQ70201.1"/>
    <property type="molecule type" value="Genomic_DNA"/>
</dbReference>
<proteinExistence type="inferred from homology"/>
<dbReference type="GO" id="GO:0018189">
    <property type="term" value="P:pyrroloquinoline quinone biosynthetic process"/>
    <property type="evidence" value="ECO:0007669"/>
    <property type="project" value="UniProtKB-UniPathway"/>
</dbReference>
<gene>
    <name evidence="4" type="primary">pqqA</name>
    <name evidence="4" type="ORF">EKH77_02310</name>
</gene>
<dbReference type="Proteomes" id="UP000267900">
    <property type="component" value="Chromosome"/>
</dbReference>
<protein>
    <recommendedName>
        <fullName evidence="3">Coenzyme PQQ synthesis protein A</fullName>
    </recommendedName>
</protein>
<comment type="pathway">
    <text evidence="1">Cofactor biosynthesis; pyrroloquinoline quinone biosynthesis.</text>
</comment>